<reference evidence="3" key="1">
    <citation type="submission" date="2016-10" db="EMBL/GenBank/DDBJ databases">
        <authorList>
            <person name="Varghese N."/>
            <person name="Submissions S."/>
        </authorList>
    </citation>
    <scope>NUCLEOTIDE SEQUENCE [LARGE SCALE GENOMIC DNA]</scope>
    <source>
        <strain evidence="3">CGMCC 1.6963</strain>
    </source>
</reference>
<keyword evidence="3" id="KW-1185">Reference proteome</keyword>
<dbReference type="RefSeq" id="WP_091762954.1">
    <property type="nucleotide sequence ID" value="NZ_FOHB01000012.1"/>
</dbReference>
<dbReference type="AlphaFoldDB" id="A0A1H9XTB7"/>
<dbReference type="GO" id="GO:0051537">
    <property type="term" value="F:2 iron, 2 sulfur cluster binding"/>
    <property type="evidence" value="ECO:0007669"/>
    <property type="project" value="InterPro"/>
</dbReference>
<organism evidence="2 3">
    <name type="scientific">Pedococcus cremeus</name>
    <dbReference type="NCBI Taxonomy" id="587636"/>
    <lineage>
        <taxon>Bacteria</taxon>
        <taxon>Bacillati</taxon>
        <taxon>Actinomycetota</taxon>
        <taxon>Actinomycetes</taxon>
        <taxon>Micrococcales</taxon>
        <taxon>Intrasporangiaceae</taxon>
        <taxon>Pedococcus</taxon>
    </lineage>
</organism>
<dbReference type="Pfam" id="PF11575">
    <property type="entry name" value="FhuF_C"/>
    <property type="match status" value="1"/>
</dbReference>
<name>A0A1H9XTB7_9MICO</name>
<protein>
    <submittedName>
        <fullName evidence="2">FhuF 2Fe-2S C-terminal domain-containing protein</fullName>
    </submittedName>
</protein>
<dbReference type="InterPro" id="IPR024726">
    <property type="entry name" value="FhuF_C"/>
</dbReference>
<accession>A0A1H9XTB7</accession>
<dbReference type="OrthoDB" id="4856898at2"/>
<dbReference type="EMBL" id="FOHB01000012">
    <property type="protein sequence ID" value="SES49425.1"/>
    <property type="molecule type" value="Genomic_DNA"/>
</dbReference>
<sequence>MRVSASSESGTVANATRLAWRWDDLLAAQASGEDPTAPWREALAASTARQYGRPAPPAVPAAFVLQWALEVPATVAAYAVVLGPWDPDLSAASLSFDLTPQLFPGHLRLRAARPATATGEARRAAARAAYEALARPFAATYEPGVRLGPHQRLAMVDDVWAMALQRAHQAVAERPAPPPQRDSCCFIYALPGTHECAGCPRLRRR</sequence>
<evidence type="ECO:0000313" key="3">
    <source>
        <dbReference type="Proteomes" id="UP000199019"/>
    </source>
</evidence>
<evidence type="ECO:0000313" key="2">
    <source>
        <dbReference type="EMBL" id="SES49425.1"/>
    </source>
</evidence>
<dbReference type="Proteomes" id="UP000199019">
    <property type="component" value="Unassembled WGS sequence"/>
</dbReference>
<proteinExistence type="predicted"/>
<gene>
    <name evidence="2" type="ORF">SAMN05216199_0368</name>
</gene>
<evidence type="ECO:0000259" key="1">
    <source>
        <dbReference type="Pfam" id="PF11575"/>
    </source>
</evidence>
<feature type="domain" description="Ferric siderophore reductase C-terminal" evidence="1">
    <location>
        <begin position="181"/>
        <end position="201"/>
    </location>
</feature>